<keyword evidence="2" id="KW-0560">Oxidoreductase</keyword>
<dbReference type="InterPro" id="IPR020904">
    <property type="entry name" value="Sc_DH/Rdtase_CS"/>
</dbReference>
<dbReference type="InterPro" id="IPR036291">
    <property type="entry name" value="NAD(P)-bd_dom_sf"/>
</dbReference>
<sequence length="244" mass="26894">MLGNKVALITGAAHRIGASTAQLLHAEGMNLVLHYRSSREAAQKLQKKMLEKRPDSVILVQTDLRKIDNLPALVKEATDAWGRLDVLINNASTFYQTPINKASEKQWDDLMSTNLKAPFFLSQAAAAQLKKNHGCIINMVDIHAERPLKSYPIYSMAKAGLVMMTRALACELGPEVRVNGVAPGAILWPENTDDITKQRIVSRTFLKRKGEPGDIASAILYLIRDARYMSGQVLTIDGGRSLNS</sequence>
<evidence type="ECO:0000256" key="1">
    <source>
        <dbReference type="ARBA" id="ARBA00006484"/>
    </source>
</evidence>
<dbReference type="EMBL" id="UOFZ01000143">
    <property type="protein sequence ID" value="VAX13879.1"/>
    <property type="molecule type" value="Genomic_DNA"/>
</dbReference>
<accession>A0A3B1B6M6</accession>
<name>A0A3B1B6M6_9ZZZZ</name>
<dbReference type="FunFam" id="3.40.50.720:FF:000084">
    <property type="entry name" value="Short-chain dehydrogenase reductase"/>
    <property type="match status" value="1"/>
</dbReference>
<dbReference type="InterPro" id="IPR002347">
    <property type="entry name" value="SDR_fam"/>
</dbReference>
<dbReference type="PROSITE" id="PS00061">
    <property type="entry name" value="ADH_SHORT"/>
    <property type="match status" value="1"/>
</dbReference>
<dbReference type="PANTHER" id="PTHR43639:SF1">
    <property type="entry name" value="SHORT-CHAIN DEHYDROGENASE_REDUCTASE FAMILY PROTEIN"/>
    <property type="match status" value="1"/>
</dbReference>
<dbReference type="SUPFAM" id="SSF51735">
    <property type="entry name" value="NAD(P)-binding Rossmann-fold domains"/>
    <property type="match status" value="1"/>
</dbReference>
<evidence type="ECO:0000313" key="3">
    <source>
        <dbReference type="EMBL" id="VAX13879.1"/>
    </source>
</evidence>
<dbReference type="PRINTS" id="PR00081">
    <property type="entry name" value="GDHRDH"/>
</dbReference>
<proteinExistence type="inferred from homology"/>
<dbReference type="AlphaFoldDB" id="A0A3B1B6M6"/>
<organism evidence="3">
    <name type="scientific">hydrothermal vent metagenome</name>
    <dbReference type="NCBI Taxonomy" id="652676"/>
    <lineage>
        <taxon>unclassified sequences</taxon>
        <taxon>metagenomes</taxon>
        <taxon>ecological metagenomes</taxon>
    </lineage>
</organism>
<dbReference type="PRINTS" id="PR00080">
    <property type="entry name" value="SDRFAMILY"/>
</dbReference>
<reference evidence="3" key="1">
    <citation type="submission" date="2018-06" db="EMBL/GenBank/DDBJ databases">
        <authorList>
            <person name="Zhirakovskaya E."/>
        </authorList>
    </citation>
    <scope>NUCLEOTIDE SEQUENCE</scope>
</reference>
<dbReference type="PANTHER" id="PTHR43639">
    <property type="entry name" value="OXIDOREDUCTASE, SHORT-CHAIN DEHYDROGENASE/REDUCTASE FAMILY (AFU_ORTHOLOGUE AFUA_5G02870)"/>
    <property type="match status" value="1"/>
</dbReference>
<dbReference type="GO" id="GO:0016491">
    <property type="term" value="F:oxidoreductase activity"/>
    <property type="evidence" value="ECO:0007669"/>
    <property type="project" value="UniProtKB-KW"/>
</dbReference>
<dbReference type="Pfam" id="PF13561">
    <property type="entry name" value="adh_short_C2"/>
    <property type="match status" value="1"/>
</dbReference>
<comment type="similarity">
    <text evidence="1">Belongs to the short-chain dehydrogenases/reductases (SDR) family.</text>
</comment>
<gene>
    <name evidence="3" type="ORF">MNBD_GAMMA24-1720</name>
</gene>
<protein>
    <submittedName>
        <fullName evidence="3">FolM Alternative dihydrofolate reductase 1</fullName>
    </submittedName>
</protein>
<dbReference type="NCBIfam" id="NF006598">
    <property type="entry name" value="PRK09135.1"/>
    <property type="match status" value="1"/>
</dbReference>
<evidence type="ECO:0000256" key="2">
    <source>
        <dbReference type="ARBA" id="ARBA00023002"/>
    </source>
</evidence>
<dbReference type="Gene3D" id="3.40.50.720">
    <property type="entry name" value="NAD(P)-binding Rossmann-like Domain"/>
    <property type="match status" value="1"/>
</dbReference>